<dbReference type="AlphaFoldDB" id="A0ABD5WU88"/>
<dbReference type="EMBL" id="JBHTAG010000001">
    <property type="protein sequence ID" value="MFC7095811.1"/>
    <property type="molecule type" value="Genomic_DNA"/>
</dbReference>
<dbReference type="Proteomes" id="UP001596388">
    <property type="component" value="Unassembled WGS sequence"/>
</dbReference>
<comment type="caution">
    <text evidence="1">The sequence shown here is derived from an EMBL/GenBank/DDBJ whole genome shotgun (WGS) entry which is preliminary data.</text>
</comment>
<name>A0ABD5WU88_9EURY</name>
<evidence type="ECO:0000313" key="1">
    <source>
        <dbReference type="EMBL" id="MFC7095811.1"/>
    </source>
</evidence>
<accession>A0ABD5WU88</accession>
<dbReference type="GeneID" id="79271789"/>
<dbReference type="RefSeq" id="WP_276239798.1">
    <property type="nucleotide sequence ID" value="NZ_CP119991.1"/>
</dbReference>
<evidence type="ECO:0008006" key="3">
    <source>
        <dbReference type="Google" id="ProtNLM"/>
    </source>
</evidence>
<sequence>MLGLQFYVCDRCDAVHSGVEEPPACARCGDGRFANITTAVQGDSYFTRASAPER</sequence>
<reference evidence="1 2" key="1">
    <citation type="journal article" date="2019" name="Int. J. Syst. Evol. Microbiol.">
        <title>The Global Catalogue of Microorganisms (GCM) 10K type strain sequencing project: providing services to taxonomists for standard genome sequencing and annotation.</title>
        <authorList>
            <consortium name="The Broad Institute Genomics Platform"/>
            <consortium name="The Broad Institute Genome Sequencing Center for Infectious Disease"/>
            <person name="Wu L."/>
            <person name="Ma J."/>
        </authorList>
    </citation>
    <scope>NUCLEOTIDE SEQUENCE [LARGE SCALE GENOMIC DNA]</scope>
    <source>
        <strain evidence="1 2">DT55</strain>
    </source>
</reference>
<evidence type="ECO:0000313" key="2">
    <source>
        <dbReference type="Proteomes" id="UP001596388"/>
    </source>
</evidence>
<organism evidence="1 2">
    <name type="scientific">Halobaculum marinum</name>
    <dbReference type="NCBI Taxonomy" id="3031996"/>
    <lineage>
        <taxon>Archaea</taxon>
        <taxon>Methanobacteriati</taxon>
        <taxon>Methanobacteriota</taxon>
        <taxon>Stenosarchaea group</taxon>
        <taxon>Halobacteria</taxon>
        <taxon>Halobacteriales</taxon>
        <taxon>Haloferacaceae</taxon>
        <taxon>Halobaculum</taxon>
    </lineage>
</organism>
<keyword evidence="2" id="KW-1185">Reference proteome</keyword>
<gene>
    <name evidence="1" type="ORF">ACFQKD_00705</name>
</gene>
<proteinExistence type="predicted"/>
<protein>
    <recommendedName>
        <fullName evidence="3">Rubrerythrin-like domain-containing protein</fullName>
    </recommendedName>
</protein>